<accession>A0A2N6MNR9</accession>
<organism evidence="5 6">
    <name type="scientific">Fischerella thermalis CCMEE 5330</name>
    <dbReference type="NCBI Taxonomy" id="2019670"/>
    <lineage>
        <taxon>Bacteria</taxon>
        <taxon>Bacillati</taxon>
        <taxon>Cyanobacteriota</taxon>
        <taxon>Cyanophyceae</taxon>
        <taxon>Nostocales</taxon>
        <taxon>Hapalosiphonaceae</taxon>
        <taxon>Fischerella</taxon>
    </lineage>
</organism>
<evidence type="ECO:0000256" key="1">
    <source>
        <dbReference type="ARBA" id="ARBA00006383"/>
    </source>
</evidence>
<evidence type="ECO:0000313" key="6">
    <source>
        <dbReference type="Proteomes" id="UP000234966"/>
    </source>
</evidence>
<dbReference type="GO" id="GO:0046677">
    <property type="term" value="P:response to antibiotic"/>
    <property type="evidence" value="ECO:0007669"/>
    <property type="project" value="UniProtKB-KW"/>
</dbReference>
<comment type="caution">
    <text evidence="5">The sequence shown here is derived from an EMBL/GenBank/DDBJ whole genome shotgun (WGS) entry which is preliminary data.</text>
</comment>
<dbReference type="GO" id="GO:0046353">
    <property type="term" value="F:aminoglycoside 3-N-acetyltransferase activity"/>
    <property type="evidence" value="ECO:0007669"/>
    <property type="project" value="UniProtKB-EC"/>
</dbReference>
<evidence type="ECO:0000313" key="5">
    <source>
        <dbReference type="EMBL" id="PMB48400.1"/>
    </source>
</evidence>
<protein>
    <recommendedName>
        <fullName evidence="4">Aminoglycoside N(3)-acetyltransferase</fullName>
        <ecNumber evidence="4">2.3.1.-</ecNumber>
    </recommendedName>
</protein>
<keyword evidence="3 4" id="KW-0012">Acyltransferase</keyword>
<dbReference type="EMBL" id="NMQI01000029">
    <property type="protein sequence ID" value="PMB48400.1"/>
    <property type="molecule type" value="Genomic_DNA"/>
</dbReference>
<proteinExistence type="inferred from homology"/>
<evidence type="ECO:0000256" key="3">
    <source>
        <dbReference type="ARBA" id="ARBA00023315"/>
    </source>
</evidence>
<keyword evidence="2 4" id="KW-0808">Transferase</keyword>
<dbReference type="PANTHER" id="PTHR11104">
    <property type="entry name" value="AMINOGLYCOSIDE N3-ACETYLTRANSFERASE"/>
    <property type="match status" value="1"/>
</dbReference>
<dbReference type="AlphaFoldDB" id="A0A2N6MNR9"/>
<evidence type="ECO:0000256" key="2">
    <source>
        <dbReference type="ARBA" id="ARBA00022679"/>
    </source>
</evidence>
<comment type="catalytic activity">
    <reaction evidence="4">
        <text>a 2-deoxystreptamine antibiotic + acetyl-CoA = an N(3)-acetyl-2-deoxystreptamine antibiotic + CoA + H(+)</text>
        <dbReference type="Rhea" id="RHEA:12665"/>
        <dbReference type="ChEBI" id="CHEBI:15378"/>
        <dbReference type="ChEBI" id="CHEBI:57287"/>
        <dbReference type="ChEBI" id="CHEBI:57288"/>
        <dbReference type="ChEBI" id="CHEBI:57921"/>
        <dbReference type="ChEBI" id="CHEBI:77452"/>
        <dbReference type="EC" id="2.3.1.81"/>
    </reaction>
</comment>
<comment type="similarity">
    <text evidence="1 4">Belongs to the antibiotic N-acetyltransferase family.</text>
</comment>
<gene>
    <name evidence="5" type="ORF">CEN41_01360</name>
</gene>
<name>A0A2N6MNR9_9CYAN</name>
<dbReference type="InterPro" id="IPR003679">
    <property type="entry name" value="Amioglycoside_AcTrfase"/>
</dbReference>
<dbReference type="Pfam" id="PF02522">
    <property type="entry name" value="Antibiotic_NAT"/>
    <property type="match status" value="1"/>
</dbReference>
<sequence length="263" mass="28974">MYPLTPHQIREALHRLGLQPGQVVMMHGSVKAVGPVLGGPNTILQAVLDTLTPTGTLMMYAGWEDTPDDLDDLPDAERQHWIEHFPPFDPATARAVRDNSILAEFLRTWPGAHRSLNPEASMVAVGAHAAALTRDHTLNYGYGVGSPLERLVQANGSVLLLGAPLDTITLLHYAEAIAQMRHKEVVHYRVPLLRDGQRVWVEVEDFDTGDPHDDYEFEQIAQAYLDSGQGRKGTVGQAPAYLFDAAGLVAFAVEWLETHFGKE</sequence>
<keyword evidence="4" id="KW-0046">Antibiotic resistance</keyword>
<dbReference type="SUPFAM" id="SSF110710">
    <property type="entry name" value="TTHA0583/YokD-like"/>
    <property type="match status" value="1"/>
</dbReference>
<dbReference type="Proteomes" id="UP000234966">
    <property type="component" value="Unassembled WGS sequence"/>
</dbReference>
<reference evidence="5 6" key="1">
    <citation type="submission" date="2017-07" db="EMBL/GenBank/DDBJ databases">
        <title>Genomes of Fischerella (Mastigocladus) sp. strains.</title>
        <authorList>
            <person name="Miller S.R."/>
        </authorList>
    </citation>
    <scope>NUCLEOTIDE SEQUENCE [LARGE SCALE GENOMIC DNA]</scope>
    <source>
        <strain evidence="5 6">CCMEE 5330</strain>
    </source>
</reference>
<dbReference type="InterPro" id="IPR028345">
    <property type="entry name" value="Antibiotic_NAT-like"/>
</dbReference>
<dbReference type="PANTHER" id="PTHR11104:SF0">
    <property type="entry name" value="SPBETA PROPHAGE-DERIVED AMINOGLYCOSIDE N(3')-ACETYLTRANSFERASE-LIKE PROTEIN YOKD"/>
    <property type="match status" value="1"/>
</dbReference>
<dbReference type="NCBIfam" id="NF033082">
    <property type="entry name" value="AAC_3"/>
    <property type="match status" value="1"/>
</dbReference>
<dbReference type="EC" id="2.3.1.-" evidence="4"/>
<evidence type="ECO:0000256" key="4">
    <source>
        <dbReference type="RuleBase" id="RU365031"/>
    </source>
</evidence>